<proteinExistence type="predicted"/>
<dbReference type="OrthoDB" id="182577at2"/>
<dbReference type="Gene3D" id="3.40.50.12780">
    <property type="entry name" value="N-terminal domain of ligase-like"/>
    <property type="match status" value="1"/>
</dbReference>
<organism evidence="2 3">
    <name type="scientific">Rhodoferax sediminis</name>
    <dbReference type="NCBI Taxonomy" id="2509614"/>
    <lineage>
        <taxon>Bacteria</taxon>
        <taxon>Pseudomonadati</taxon>
        <taxon>Pseudomonadota</taxon>
        <taxon>Betaproteobacteria</taxon>
        <taxon>Burkholderiales</taxon>
        <taxon>Comamonadaceae</taxon>
        <taxon>Rhodoferax</taxon>
    </lineage>
</organism>
<dbReference type="Proteomes" id="UP000316798">
    <property type="component" value="Chromosome"/>
</dbReference>
<dbReference type="GO" id="GO:0047474">
    <property type="term" value="F:long-chain fatty acid--protein ligase activity"/>
    <property type="evidence" value="ECO:0007669"/>
    <property type="project" value="InterPro"/>
</dbReference>
<evidence type="ECO:0000313" key="2">
    <source>
        <dbReference type="EMBL" id="QDL38451.1"/>
    </source>
</evidence>
<dbReference type="RefSeq" id="WP_142819897.1">
    <property type="nucleotide sequence ID" value="NZ_CP035503.1"/>
</dbReference>
<gene>
    <name evidence="2" type="ORF">EUB48_14990</name>
</gene>
<dbReference type="KEGG" id="rhf:EUB48_14990"/>
<evidence type="ECO:0000313" key="3">
    <source>
        <dbReference type="Proteomes" id="UP000316798"/>
    </source>
</evidence>
<dbReference type="AlphaFoldDB" id="A0A515DDE3"/>
<dbReference type="EMBL" id="CP035503">
    <property type="protein sequence ID" value="QDL38451.1"/>
    <property type="molecule type" value="Genomic_DNA"/>
</dbReference>
<sequence length="359" mass="39845">MTQGAVIDGLLAYMATDHSPEDEFDQQALKLFAYQYQHNRPFQRFCQQRGKTVRTVKSWRDIPAVPINGFKELTLSCIPASDAERVFMTSGTTQGDVKGKHHHPTLSVYDYSMTKNFRQRFMQGRERIRMGVLFPTETLLPNSSLAHYLALAVKEFGAQESHYFLAREGLDIVRLIAELERAERVAEPYALLGASYSFVHLLDELHKLGKSFVLPQGSKVLDTGGFKGLSRELSMEDFYAQLSSVLGIERRQCINMYGMTELSTQFYDSGNAALPAVKTGPHWIRSRVVDPLSGKEVPRGERGILAHCDLANFNSVTTILTEDVGVAVNSGFLLLGRAQGSAAKGCSLAVEEFLQAALG</sequence>
<name>A0A515DDE3_9BURK</name>
<protein>
    <submittedName>
        <fullName evidence="2">Long-chain fatty acid--CoA ligase</fullName>
    </submittedName>
</protein>
<dbReference type="SUPFAM" id="SSF56801">
    <property type="entry name" value="Acetyl-CoA synthetase-like"/>
    <property type="match status" value="1"/>
</dbReference>
<reference evidence="2 3" key="1">
    <citation type="submission" date="2019-01" db="EMBL/GenBank/DDBJ databases">
        <title>Genomic insights into a novel species Rhodoferax sp.</title>
        <authorList>
            <person name="Jin L."/>
        </authorList>
    </citation>
    <scope>NUCLEOTIDE SEQUENCE [LARGE SCALE GENOMIC DNA]</scope>
    <source>
        <strain evidence="2 3">CHu59-6-5</strain>
    </source>
</reference>
<evidence type="ECO:0000259" key="1">
    <source>
        <dbReference type="Pfam" id="PF04443"/>
    </source>
</evidence>
<keyword evidence="3" id="KW-1185">Reference proteome</keyword>
<dbReference type="InterPro" id="IPR042099">
    <property type="entry name" value="ANL_N_sf"/>
</dbReference>
<dbReference type="GO" id="GO:0008218">
    <property type="term" value="P:bioluminescence"/>
    <property type="evidence" value="ECO:0007669"/>
    <property type="project" value="InterPro"/>
</dbReference>
<feature type="domain" description="Acyl-protein synthetase LuxE" evidence="1">
    <location>
        <begin position="23"/>
        <end position="353"/>
    </location>
</feature>
<keyword evidence="2" id="KW-0436">Ligase</keyword>
<dbReference type="Pfam" id="PF04443">
    <property type="entry name" value="LuxE"/>
    <property type="match status" value="1"/>
</dbReference>
<dbReference type="InterPro" id="IPR007534">
    <property type="entry name" value="LuxE"/>
</dbReference>
<accession>A0A515DDE3</accession>